<keyword evidence="1" id="KW-0378">Hydrolase</keyword>
<dbReference type="RefSeq" id="WP_197317913.1">
    <property type="nucleotide sequence ID" value="NZ_JADZSC010000003.1"/>
</dbReference>
<dbReference type="EMBL" id="JADZSC010000003">
    <property type="protein sequence ID" value="MBH0231278.1"/>
    <property type="molecule type" value="Genomic_DNA"/>
</dbReference>
<gene>
    <name evidence="3" type="ORF">H0267_13705</name>
</gene>
<dbReference type="GO" id="GO:0006508">
    <property type="term" value="P:proteolysis"/>
    <property type="evidence" value="ECO:0007669"/>
    <property type="project" value="InterPro"/>
</dbReference>
<protein>
    <submittedName>
        <fullName evidence="3">S9 family peptidase</fullName>
    </submittedName>
</protein>
<dbReference type="PANTHER" id="PTHR42776">
    <property type="entry name" value="SERINE PEPTIDASE S9 FAMILY MEMBER"/>
    <property type="match status" value="1"/>
</dbReference>
<evidence type="ECO:0000256" key="1">
    <source>
        <dbReference type="ARBA" id="ARBA00022801"/>
    </source>
</evidence>
<dbReference type="PROSITE" id="PS51257">
    <property type="entry name" value="PROKAR_LIPOPROTEIN"/>
    <property type="match status" value="1"/>
</dbReference>
<dbReference type="GO" id="GO:0004252">
    <property type="term" value="F:serine-type endopeptidase activity"/>
    <property type="evidence" value="ECO:0007669"/>
    <property type="project" value="TreeGrafter"/>
</dbReference>
<evidence type="ECO:0000313" key="3">
    <source>
        <dbReference type="EMBL" id="MBH0231278.1"/>
    </source>
</evidence>
<organism evidence="3 4">
    <name type="scientific">Halobacillus yeomjeoni</name>
    <dbReference type="NCBI Taxonomy" id="311194"/>
    <lineage>
        <taxon>Bacteria</taxon>
        <taxon>Bacillati</taxon>
        <taxon>Bacillota</taxon>
        <taxon>Bacilli</taxon>
        <taxon>Bacillales</taxon>
        <taxon>Bacillaceae</taxon>
        <taxon>Halobacillus</taxon>
    </lineage>
</organism>
<keyword evidence="4" id="KW-1185">Reference proteome</keyword>
<feature type="domain" description="Peptidase S9 prolyl oligopeptidase catalytic" evidence="2">
    <location>
        <begin position="102"/>
        <end position="300"/>
    </location>
</feature>
<accession>A0A931HXG9</accession>
<dbReference type="SUPFAM" id="SSF53474">
    <property type="entry name" value="alpha/beta-Hydrolases"/>
    <property type="match status" value="1"/>
</dbReference>
<comment type="caution">
    <text evidence="3">The sequence shown here is derived from an EMBL/GenBank/DDBJ whole genome shotgun (WGS) entry which is preliminary data.</text>
</comment>
<name>A0A931HXG9_9BACI</name>
<dbReference type="AlphaFoldDB" id="A0A931HXG9"/>
<dbReference type="InterPro" id="IPR029058">
    <property type="entry name" value="AB_hydrolase_fold"/>
</dbReference>
<dbReference type="InterPro" id="IPR001375">
    <property type="entry name" value="Peptidase_S9_cat"/>
</dbReference>
<sequence length="304" mass="34324">MKFYSLVLGSLLLLSSLGCEQSAEETAGSSKEEKVIVNEVEVDLNETEYSRHTEAKKITYESDGLKVTGYMVKPEKLEGDLPLLIYNRGGNRGYGEIDEKKLSHYLSYWAHQGYVVLATQYRGVDGSEGEEEFGGSDVNDVIRLQKVAQEYDFIDTENTFMLGMSRGGMMTYLAIKKGMDLDAAAVIGGITDLEDFYDAREKLVQDMLLRLVGSPDENKEAYRARSAKHWVEQLDAPLLILHGEADERVPVEQARLLADQLDEQNADFDYVEYPDGSHALFEHFEEVSSEIDQWFKAHMDDNSD</sequence>
<evidence type="ECO:0000259" key="2">
    <source>
        <dbReference type="Pfam" id="PF00326"/>
    </source>
</evidence>
<proteinExistence type="predicted"/>
<dbReference type="PANTHER" id="PTHR42776:SF27">
    <property type="entry name" value="DIPEPTIDYL PEPTIDASE FAMILY MEMBER 6"/>
    <property type="match status" value="1"/>
</dbReference>
<dbReference type="Proteomes" id="UP000614490">
    <property type="component" value="Unassembled WGS sequence"/>
</dbReference>
<dbReference type="Pfam" id="PF00326">
    <property type="entry name" value="Peptidase_S9"/>
    <property type="match status" value="1"/>
</dbReference>
<reference evidence="3 4" key="1">
    <citation type="journal article" date="2005" name="Int. J. Syst. Evol. Microbiol.">
        <title>Halobacillus yeomjeoni sp. nov., isolated from a marine solar saltern in Korea.</title>
        <authorList>
            <person name="Yoon J.H."/>
            <person name="Kang S.J."/>
            <person name="Lee C.H."/>
            <person name="Oh H.W."/>
            <person name="Oh T.K."/>
        </authorList>
    </citation>
    <scope>NUCLEOTIDE SEQUENCE [LARGE SCALE GENOMIC DNA]</scope>
    <source>
        <strain evidence="3 4">KCTC 3957</strain>
    </source>
</reference>
<evidence type="ECO:0000313" key="4">
    <source>
        <dbReference type="Proteomes" id="UP000614490"/>
    </source>
</evidence>
<dbReference type="Gene3D" id="3.40.50.1820">
    <property type="entry name" value="alpha/beta hydrolase"/>
    <property type="match status" value="1"/>
</dbReference>